<dbReference type="InterPro" id="IPR045155">
    <property type="entry name" value="Beta-lactam_cat"/>
</dbReference>
<dbReference type="InterPro" id="IPR012338">
    <property type="entry name" value="Beta-lactam/transpept-like"/>
</dbReference>
<dbReference type="PANTHER" id="PTHR35333">
    <property type="entry name" value="BETA-LACTAMASE"/>
    <property type="match status" value="1"/>
</dbReference>
<keyword evidence="3" id="KW-0378">Hydrolase</keyword>
<accession>A0ABV2M678</accession>
<dbReference type="InterPro" id="IPR000871">
    <property type="entry name" value="Beta-lactam_class-A"/>
</dbReference>
<organism evidence="3 4">
    <name type="scientific">Blautia caecimuris</name>
    <dbReference type="NCBI Taxonomy" id="1796615"/>
    <lineage>
        <taxon>Bacteria</taxon>
        <taxon>Bacillati</taxon>
        <taxon>Bacillota</taxon>
        <taxon>Clostridia</taxon>
        <taxon>Lachnospirales</taxon>
        <taxon>Lachnospiraceae</taxon>
        <taxon>Blautia</taxon>
    </lineage>
</organism>
<feature type="signal peptide" evidence="1">
    <location>
        <begin position="1"/>
        <end position="27"/>
    </location>
</feature>
<dbReference type="EC" id="3.5.2.6" evidence="3"/>
<sequence length="485" mass="53710">MPGIFFRRGMTAGILCLSLGLTMPVYAAEQESESILSSVGEAQIKPVGDGAETYLLKSEGFYCLKEDGTRHEESAVHYFDHMEIDGTVLDGFYYHDQSGHFEAGNPHIVQMKELTCLVPGNDGTKTETGFDGLYMVNNLGKLTAAPQVRYMTGLTVDKTSYEGYYFFDENGRMITTPGYHEIEMTSNGQKFSGTYYFGGENGVLVQAEGTTPEGFPVDDTGKVSDIENLGMDTLEPRLESMISEYDGVWSVYVKNLNTGEEILLNETPLYSASLIKAFVMAETYENMEDVLTHQETFMKADRAAAERKVDDLLWNMITVSDNESCNELGRLQSEKHDFLDGAEKVNEYLKKEGYENTSYQSTLHPSSSPKLNLGGHNTTTVRDCGILLEKIFRGECVSEEASAEMLELLMNQKNTAKIPAGISADIPIANKTGETDSDQHDMAIVYGPKTTYILCVMSEDFKSGSEAIDNIRSISGVVYNYLNLS</sequence>
<name>A0ABV2M678_9FIRM</name>
<dbReference type="GO" id="GO:0008800">
    <property type="term" value="F:beta-lactamase activity"/>
    <property type="evidence" value="ECO:0007669"/>
    <property type="project" value="UniProtKB-EC"/>
</dbReference>
<evidence type="ECO:0000259" key="2">
    <source>
        <dbReference type="Pfam" id="PF13354"/>
    </source>
</evidence>
<dbReference type="Gene3D" id="3.40.710.10">
    <property type="entry name" value="DD-peptidase/beta-lactamase superfamily"/>
    <property type="match status" value="1"/>
</dbReference>
<reference evidence="3 4" key="1">
    <citation type="submission" date="2024-06" db="EMBL/GenBank/DDBJ databases">
        <title>Genomic Encyclopedia of Type Strains, Phase IV (KMG-IV): sequencing the most valuable type-strain genomes for metagenomic binning, comparative biology and taxonomic classification.</title>
        <authorList>
            <person name="Goeker M."/>
        </authorList>
    </citation>
    <scope>NUCLEOTIDE SEQUENCE [LARGE SCALE GENOMIC DNA]</scope>
    <source>
        <strain evidence="3 4">DSM 29492</strain>
    </source>
</reference>
<dbReference type="Pfam" id="PF13354">
    <property type="entry name" value="Beta-lactamase2"/>
    <property type="match status" value="1"/>
</dbReference>
<dbReference type="RefSeq" id="WP_147599927.1">
    <property type="nucleotide sequence ID" value="NZ_JANJZT010000015.1"/>
</dbReference>
<gene>
    <name evidence="3" type="ORF">ABID24_002120</name>
</gene>
<proteinExistence type="predicted"/>
<feature type="domain" description="Beta-lactamase class A catalytic" evidence="2">
    <location>
        <begin position="250"/>
        <end position="457"/>
    </location>
</feature>
<evidence type="ECO:0000313" key="3">
    <source>
        <dbReference type="EMBL" id="MET3750867.1"/>
    </source>
</evidence>
<feature type="chain" id="PRO_5045099867" evidence="1">
    <location>
        <begin position="28"/>
        <end position="485"/>
    </location>
</feature>
<protein>
    <submittedName>
        <fullName evidence="3">Beta-lactamase class A</fullName>
        <ecNumber evidence="3">3.5.2.6</ecNumber>
    </submittedName>
</protein>
<dbReference type="Proteomes" id="UP001549106">
    <property type="component" value="Unassembled WGS sequence"/>
</dbReference>
<dbReference type="SUPFAM" id="SSF56601">
    <property type="entry name" value="beta-lactamase/transpeptidase-like"/>
    <property type="match status" value="1"/>
</dbReference>
<evidence type="ECO:0000313" key="4">
    <source>
        <dbReference type="Proteomes" id="UP001549106"/>
    </source>
</evidence>
<comment type="caution">
    <text evidence="3">The sequence shown here is derived from an EMBL/GenBank/DDBJ whole genome shotgun (WGS) entry which is preliminary data.</text>
</comment>
<dbReference type="EMBL" id="JBEPMJ010000015">
    <property type="protein sequence ID" value="MET3750867.1"/>
    <property type="molecule type" value="Genomic_DNA"/>
</dbReference>
<keyword evidence="1" id="KW-0732">Signal</keyword>
<dbReference type="PANTHER" id="PTHR35333:SF3">
    <property type="entry name" value="BETA-LACTAMASE-TYPE TRANSPEPTIDASE FOLD CONTAINING PROTEIN"/>
    <property type="match status" value="1"/>
</dbReference>
<keyword evidence="4" id="KW-1185">Reference proteome</keyword>
<evidence type="ECO:0000256" key="1">
    <source>
        <dbReference type="SAM" id="SignalP"/>
    </source>
</evidence>